<gene>
    <name evidence="5" type="ORF">US28_C0029G0029</name>
</gene>
<dbReference type="SUPFAM" id="SSF54197">
    <property type="entry name" value="HIT-like"/>
    <property type="match status" value="1"/>
</dbReference>
<evidence type="ECO:0000313" key="6">
    <source>
        <dbReference type="Proteomes" id="UP000034448"/>
    </source>
</evidence>
<dbReference type="PANTHER" id="PTHR46648">
    <property type="entry name" value="HIT FAMILY PROTEIN 1"/>
    <property type="match status" value="1"/>
</dbReference>
<feature type="active site" description="Tele-AMP-histidine intermediate" evidence="1">
    <location>
        <position position="96"/>
    </location>
</feature>
<evidence type="ECO:0000313" key="5">
    <source>
        <dbReference type="EMBL" id="KKQ14804.1"/>
    </source>
</evidence>
<organism evidence="5 6">
    <name type="scientific">Candidatus Daviesbacteria bacterium GW2011_GWA1_36_8</name>
    <dbReference type="NCBI Taxonomy" id="1618417"/>
    <lineage>
        <taxon>Bacteria</taxon>
        <taxon>Candidatus Daviesiibacteriota</taxon>
    </lineage>
</organism>
<reference evidence="5 6" key="1">
    <citation type="journal article" date="2015" name="Nature">
        <title>rRNA introns, odd ribosomes, and small enigmatic genomes across a large radiation of phyla.</title>
        <authorList>
            <person name="Brown C.T."/>
            <person name="Hug L.A."/>
            <person name="Thomas B.C."/>
            <person name="Sharon I."/>
            <person name="Castelle C.J."/>
            <person name="Singh A."/>
            <person name="Wilkins M.J."/>
            <person name="Williams K.H."/>
            <person name="Banfield J.F."/>
        </authorList>
    </citation>
    <scope>NUCLEOTIDE SEQUENCE [LARGE SCALE GENOMIC DNA]</scope>
</reference>
<dbReference type="InterPro" id="IPR001310">
    <property type="entry name" value="Histidine_triad_HIT"/>
</dbReference>
<feature type="short sequence motif" description="Histidine triad motif" evidence="2 3">
    <location>
        <begin position="94"/>
        <end position="98"/>
    </location>
</feature>
<dbReference type="InterPro" id="IPR036265">
    <property type="entry name" value="HIT-like_sf"/>
</dbReference>
<feature type="domain" description="HIT" evidence="4">
    <location>
        <begin position="5"/>
        <end position="110"/>
    </location>
</feature>
<sequence length="133" mass="15199">MDNCIFCKIVRDEIPNYKVYEDSNFLAFLSSGPHRMGHTLIIPKEHTEYYFDLPEETLKEMVAVQKKLANAIKKAFNPKSGKVGVIVAGLEVPHAHLHLIPMDEMEDLNFGNSMHNVSKEEFLIAQEKIKNDL</sequence>
<comment type="caution">
    <text evidence="5">The sequence shown here is derived from an EMBL/GenBank/DDBJ whole genome shotgun (WGS) entry which is preliminary data.</text>
</comment>
<dbReference type="Gene3D" id="3.30.428.10">
    <property type="entry name" value="HIT-like"/>
    <property type="match status" value="1"/>
</dbReference>
<dbReference type="PROSITE" id="PS51084">
    <property type="entry name" value="HIT_2"/>
    <property type="match status" value="1"/>
</dbReference>
<evidence type="ECO:0000256" key="3">
    <source>
        <dbReference type="PROSITE-ProRule" id="PRU00464"/>
    </source>
</evidence>
<dbReference type="PRINTS" id="PR00332">
    <property type="entry name" value="HISTRIAD"/>
</dbReference>
<dbReference type="Pfam" id="PF01230">
    <property type="entry name" value="HIT"/>
    <property type="match status" value="1"/>
</dbReference>
<evidence type="ECO:0000256" key="2">
    <source>
        <dbReference type="PIRSR" id="PIRSR601310-3"/>
    </source>
</evidence>
<dbReference type="GO" id="GO:0003824">
    <property type="term" value="F:catalytic activity"/>
    <property type="evidence" value="ECO:0007669"/>
    <property type="project" value="InterPro"/>
</dbReference>
<evidence type="ECO:0000259" key="4">
    <source>
        <dbReference type="PROSITE" id="PS51084"/>
    </source>
</evidence>
<dbReference type="PANTHER" id="PTHR46648:SF1">
    <property type="entry name" value="ADENOSINE 5'-MONOPHOSPHORAMIDASE HNT1"/>
    <property type="match status" value="1"/>
</dbReference>
<proteinExistence type="predicted"/>
<accession>A0A0G0HRZ9</accession>
<protein>
    <submittedName>
        <fullName evidence="5">Histidine triad (HIT) protein</fullName>
    </submittedName>
</protein>
<dbReference type="AlphaFoldDB" id="A0A0G0HRZ9"/>
<dbReference type="GO" id="GO:0009117">
    <property type="term" value="P:nucleotide metabolic process"/>
    <property type="evidence" value="ECO:0007669"/>
    <property type="project" value="TreeGrafter"/>
</dbReference>
<dbReference type="InterPro" id="IPR011146">
    <property type="entry name" value="HIT-like"/>
</dbReference>
<dbReference type="EMBL" id="LBSJ01000029">
    <property type="protein sequence ID" value="KKQ14804.1"/>
    <property type="molecule type" value="Genomic_DNA"/>
</dbReference>
<name>A0A0G0HRZ9_9BACT</name>
<dbReference type="Proteomes" id="UP000034448">
    <property type="component" value="Unassembled WGS sequence"/>
</dbReference>
<evidence type="ECO:0000256" key="1">
    <source>
        <dbReference type="PIRSR" id="PIRSR601310-1"/>
    </source>
</evidence>